<feature type="compositionally biased region" description="Polar residues" evidence="1">
    <location>
        <begin position="354"/>
        <end position="365"/>
    </location>
</feature>
<name>A0A848MCG8_PAELE</name>
<comment type="caution">
    <text evidence="2">The sequence shown here is derived from an EMBL/GenBank/DDBJ whole genome shotgun (WGS) entry which is preliminary data.</text>
</comment>
<keyword evidence="3" id="KW-1185">Reference proteome</keyword>
<feature type="region of interest" description="Disordered" evidence="1">
    <location>
        <begin position="434"/>
        <end position="457"/>
    </location>
</feature>
<feature type="region of interest" description="Disordered" evidence="1">
    <location>
        <begin position="343"/>
        <end position="365"/>
    </location>
</feature>
<dbReference type="EMBL" id="JABBPN010000023">
    <property type="protein sequence ID" value="NMO97830.1"/>
    <property type="molecule type" value="Genomic_DNA"/>
</dbReference>
<evidence type="ECO:0000313" key="3">
    <source>
        <dbReference type="Proteomes" id="UP000565468"/>
    </source>
</evidence>
<feature type="compositionally biased region" description="Basic and acidic residues" evidence="1">
    <location>
        <begin position="272"/>
        <end position="281"/>
    </location>
</feature>
<protein>
    <submittedName>
        <fullName evidence="2">Uncharacterized protein</fullName>
    </submittedName>
</protein>
<feature type="compositionally biased region" description="Polar residues" evidence="1">
    <location>
        <begin position="234"/>
        <end position="261"/>
    </location>
</feature>
<evidence type="ECO:0000313" key="2">
    <source>
        <dbReference type="EMBL" id="NMO97830.1"/>
    </source>
</evidence>
<dbReference type="RefSeq" id="WP_169506602.1">
    <property type="nucleotide sequence ID" value="NZ_JABBPN010000023.1"/>
</dbReference>
<sequence length="457" mass="48899">MQMREHCMSLIRWKKCTAILTLILAGFIIQSLLPSKASALLKEIVEPVLSTKPLNKESSDHNVTQQNEEKSGSLLTVPSIKVDTPVLKVETPNISVNPDLNQGSLNVDVSSTKVEAPLVQSEISDISAGVKADKSVVPEVEVKAPSVKAETPLARVETSSVEAKTDSSNDGVIPKVHVQAPSVSVQTPVVSVETKPVQTKVSPRRDALPDVKVSVPVAENPKTQEPVEVKKPTTAESNPNANLDQVGTNKSFEDASNTSQPVIDLVTVEPVKPLEDEKSSKADLTPVNERSDVEEQETDKPEQIAKDNLVTEDKLVNDEILSDKAVLSDQLSVRSNLANISNPAASVEKGEPTASPSTTKQRLPMTSTWSSNGIVAVPVNVMNGTSAPGSPSSGVNGNAGLHSVISDFSDVKSLGFDKNIMILRSMYILGSDQWSQPPPGQPPMHTLLSTVENKKFN</sequence>
<dbReference type="Proteomes" id="UP000565468">
    <property type="component" value="Unassembled WGS sequence"/>
</dbReference>
<evidence type="ECO:0000256" key="1">
    <source>
        <dbReference type="SAM" id="MobiDB-lite"/>
    </source>
</evidence>
<proteinExistence type="predicted"/>
<organism evidence="2 3">
    <name type="scientific">Paenibacillus lemnae</name>
    <dbReference type="NCBI Taxonomy" id="1330551"/>
    <lineage>
        <taxon>Bacteria</taxon>
        <taxon>Bacillati</taxon>
        <taxon>Bacillota</taxon>
        <taxon>Bacilli</taxon>
        <taxon>Bacillales</taxon>
        <taxon>Paenibacillaceae</taxon>
        <taxon>Paenibacillus</taxon>
    </lineage>
</organism>
<reference evidence="2 3" key="1">
    <citation type="submission" date="2020-04" db="EMBL/GenBank/DDBJ databases">
        <title>Paenibacillus algicola sp. nov., a novel marine bacterium producing alginate lyase.</title>
        <authorList>
            <person name="Huang H."/>
        </authorList>
    </citation>
    <scope>NUCLEOTIDE SEQUENCE [LARGE SCALE GENOMIC DNA]</scope>
    <source>
        <strain evidence="2 3">L7-75</strain>
    </source>
</reference>
<dbReference type="AlphaFoldDB" id="A0A848MCG8"/>
<feature type="compositionally biased region" description="Basic and acidic residues" evidence="1">
    <location>
        <begin position="289"/>
        <end position="306"/>
    </location>
</feature>
<feature type="region of interest" description="Disordered" evidence="1">
    <location>
        <begin position="53"/>
        <end position="72"/>
    </location>
</feature>
<accession>A0A848MCG8</accession>
<feature type="region of interest" description="Disordered" evidence="1">
    <location>
        <begin position="193"/>
        <end position="306"/>
    </location>
</feature>
<gene>
    <name evidence="2" type="ORF">HII30_18875</name>
</gene>